<evidence type="ECO:0000256" key="14">
    <source>
        <dbReference type="ARBA" id="ARBA00049289"/>
    </source>
</evidence>
<comment type="similarity">
    <text evidence="2 15">Belongs to the cation transport ATPase (P-type) (TC 3.A.3) family. Type IB subfamily.</text>
</comment>
<evidence type="ECO:0000256" key="5">
    <source>
        <dbReference type="ARBA" id="ARBA00022692"/>
    </source>
</evidence>
<keyword evidence="10" id="KW-1278">Translocase</keyword>
<evidence type="ECO:0000256" key="12">
    <source>
        <dbReference type="ARBA" id="ARBA00023008"/>
    </source>
</evidence>
<feature type="transmembrane region" description="Helical" evidence="15">
    <location>
        <begin position="38"/>
        <end position="55"/>
    </location>
</feature>
<feature type="transmembrane region" description="Helical" evidence="15">
    <location>
        <begin position="67"/>
        <end position="88"/>
    </location>
</feature>
<dbReference type="SFLD" id="SFLDG00002">
    <property type="entry name" value="C1.7:_P-type_atpase_like"/>
    <property type="match status" value="1"/>
</dbReference>
<dbReference type="HOGENOM" id="CLU_001771_11_2_9"/>
<dbReference type="InterPro" id="IPR023299">
    <property type="entry name" value="ATPase_P-typ_cyto_dom_N"/>
</dbReference>
<keyword evidence="7 15" id="KW-0547">Nucleotide-binding</keyword>
<keyword evidence="13 15" id="KW-0472">Membrane</keyword>
<evidence type="ECO:0000256" key="9">
    <source>
        <dbReference type="ARBA" id="ARBA00022840"/>
    </source>
</evidence>
<dbReference type="GO" id="GO:0043682">
    <property type="term" value="F:P-type divalent copper transporter activity"/>
    <property type="evidence" value="ECO:0007669"/>
    <property type="project" value="TreeGrafter"/>
</dbReference>
<feature type="transmembrane region" description="Helical" evidence="15">
    <location>
        <begin position="617"/>
        <end position="636"/>
    </location>
</feature>
<dbReference type="FunFam" id="2.70.150.10:FF:000020">
    <property type="entry name" value="Copper-exporting P-type ATPase A"/>
    <property type="match status" value="1"/>
</dbReference>
<dbReference type="Gene3D" id="3.40.50.1000">
    <property type="entry name" value="HAD superfamily/HAD-like"/>
    <property type="match status" value="1"/>
</dbReference>
<evidence type="ECO:0000313" key="18">
    <source>
        <dbReference type="EMBL" id="AHM57222.1"/>
    </source>
</evidence>
<gene>
    <name evidence="18" type="primary">copB</name>
    <name evidence="18" type="ORF">EAL2_c19410</name>
</gene>
<comment type="catalytic activity">
    <reaction evidence="14">
        <text>Cu(+)(in) + ATP + H2O = Cu(+)(out) + ADP + phosphate + H(+)</text>
        <dbReference type="Rhea" id="RHEA:25792"/>
        <dbReference type="ChEBI" id="CHEBI:15377"/>
        <dbReference type="ChEBI" id="CHEBI:15378"/>
        <dbReference type="ChEBI" id="CHEBI:30616"/>
        <dbReference type="ChEBI" id="CHEBI:43474"/>
        <dbReference type="ChEBI" id="CHEBI:49552"/>
        <dbReference type="ChEBI" id="CHEBI:456216"/>
        <dbReference type="EC" id="7.2.2.8"/>
    </reaction>
</comment>
<keyword evidence="6 15" id="KW-0479">Metal-binding</keyword>
<dbReference type="InterPro" id="IPR027256">
    <property type="entry name" value="P-typ_ATPase_IB"/>
</dbReference>
<dbReference type="RefSeq" id="WP_025436171.1">
    <property type="nucleotide sequence ID" value="NZ_CP007452.1"/>
</dbReference>
<dbReference type="SUPFAM" id="SSF81653">
    <property type="entry name" value="Calcium ATPase, transduction domain A"/>
    <property type="match status" value="1"/>
</dbReference>
<dbReference type="PANTHER" id="PTHR43520">
    <property type="entry name" value="ATP7, ISOFORM B"/>
    <property type="match status" value="1"/>
</dbReference>
<dbReference type="InterPro" id="IPR008250">
    <property type="entry name" value="ATPase_P-typ_transduc_dom_A_sf"/>
</dbReference>
<dbReference type="PROSITE" id="PS00154">
    <property type="entry name" value="ATPASE_E1_E2"/>
    <property type="match status" value="1"/>
</dbReference>
<evidence type="ECO:0000313" key="19">
    <source>
        <dbReference type="Proteomes" id="UP000019591"/>
    </source>
</evidence>
<comment type="subcellular location">
    <subcellularLocation>
        <location evidence="1">Cell membrane</location>
        <topology evidence="1">Multi-pass membrane protein</topology>
    </subcellularLocation>
</comment>
<dbReference type="SFLD" id="SFLDF00027">
    <property type="entry name" value="p-type_atpase"/>
    <property type="match status" value="1"/>
</dbReference>
<feature type="transmembrane region" description="Helical" evidence="15">
    <location>
        <begin position="100"/>
        <end position="122"/>
    </location>
</feature>
<dbReference type="EC" id="7.2.2.8" evidence="3"/>
<accession>W8TM11</accession>
<dbReference type="PRINTS" id="PR00119">
    <property type="entry name" value="CATATPASE"/>
</dbReference>
<dbReference type="NCBIfam" id="TIGR01494">
    <property type="entry name" value="ATPase_P-type"/>
    <property type="match status" value="1"/>
</dbReference>
<evidence type="ECO:0000256" key="16">
    <source>
        <dbReference type="SAM" id="MobiDB-lite"/>
    </source>
</evidence>
<evidence type="ECO:0000256" key="8">
    <source>
        <dbReference type="ARBA" id="ARBA00022796"/>
    </source>
</evidence>
<keyword evidence="19" id="KW-1185">Reference proteome</keyword>
<evidence type="ECO:0000256" key="11">
    <source>
        <dbReference type="ARBA" id="ARBA00022989"/>
    </source>
</evidence>
<dbReference type="InterPro" id="IPR018303">
    <property type="entry name" value="ATPase_P-typ_P_site"/>
</dbReference>
<dbReference type="OrthoDB" id="9766480at2"/>
<dbReference type="NCBIfam" id="TIGR01525">
    <property type="entry name" value="ATPase-IB_hvy"/>
    <property type="match status" value="1"/>
</dbReference>
<dbReference type="eggNOG" id="COG2217">
    <property type="taxonomic scope" value="Bacteria"/>
</dbReference>
<evidence type="ECO:0000256" key="10">
    <source>
        <dbReference type="ARBA" id="ARBA00022967"/>
    </source>
</evidence>
<dbReference type="NCBIfam" id="TIGR01512">
    <property type="entry name" value="ATPase-IB2_Cd"/>
    <property type="match status" value="1"/>
</dbReference>
<keyword evidence="12" id="KW-0186">Copper</keyword>
<dbReference type="PATRIC" id="fig|1286171.3.peg.1890"/>
<feature type="transmembrane region" description="Helical" evidence="15">
    <location>
        <begin position="128"/>
        <end position="146"/>
    </location>
</feature>
<dbReference type="SFLD" id="SFLDS00003">
    <property type="entry name" value="Haloacid_Dehalogenase"/>
    <property type="match status" value="1"/>
</dbReference>
<evidence type="ECO:0000259" key="17">
    <source>
        <dbReference type="Pfam" id="PF00122"/>
    </source>
</evidence>
<protein>
    <recommendedName>
        <fullName evidence="3">P-type Cu(+) transporter</fullName>
        <ecNumber evidence="3">7.2.2.8</ecNumber>
    </recommendedName>
</protein>
<dbReference type="InterPro" id="IPR001757">
    <property type="entry name" value="P_typ_ATPase"/>
</dbReference>
<proteinExistence type="inferred from homology"/>
<dbReference type="AlphaFoldDB" id="W8TM11"/>
<evidence type="ECO:0000256" key="4">
    <source>
        <dbReference type="ARBA" id="ARBA00022475"/>
    </source>
</evidence>
<dbReference type="Gene3D" id="2.70.150.10">
    <property type="entry name" value="Calcium-transporting ATPase, cytoplasmic transduction domain A"/>
    <property type="match status" value="1"/>
</dbReference>
<keyword evidence="4 15" id="KW-1003">Cell membrane</keyword>
<dbReference type="GO" id="GO:0005524">
    <property type="term" value="F:ATP binding"/>
    <property type="evidence" value="ECO:0007669"/>
    <property type="project" value="UniProtKB-UniRule"/>
</dbReference>
<evidence type="ECO:0000256" key="3">
    <source>
        <dbReference type="ARBA" id="ARBA00012517"/>
    </source>
</evidence>
<keyword evidence="8" id="KW-0406">Ion transport</keyword>
<evidence type="ECO:0000256" key="6">
    <source>
        <dbReference type="ARBA" id="ARBA00022723"/>
    </source>
</evidence>
<name>W8TM11_PEPAC</name>
<dbReference type="GO" id="GO:0005507">
    <property type="term" value="F:copper ion binding"/>
    <property type="evidence" value="ECO:0007669"/>
    <property type="project" value="TreeGrafter"/>
</dbReference>
<dbReference type="InterPro" id="IPR059000">
    <property type="entry name" value="ATPase_P-type_domA"/>
</dbReference>
<evidence type="ECO:0000256" key="2">
    <source>
        <dbReference type="ARBA" id="ARBA00006024"/>
    </source>
</evidence>
<reference evidence="18 19" key="1">
    <citation type="journal article" date="2014" name="Genome Announc.">
        <title>Complete Genome Sequence of Amino Acid-Utilizing Eubacterium acidaminophilum al-2 (DSM 3953).</title>
        <authorList>
            <person name="Poehlein A."/>
            <person name="Andreesen J.R."/>
            <person name="Daniel R."/>
        </authorList>
    </citation>
    <scope>NUCLEOTIDE SEQUENCE [LARGE SCALE GENOMIC DNA]</scope>
    <source>
        <strain evidence="18 19">DSM 3953</strain>
    </source>
</reference>
<dbReference type="InterPro" id="IPR044492">
    <property type="entry name" value="P_typ_ATPase_HD_dom"/>
</dbReference>
<keyword evidence="8" id="KW-0813">Transport</keyword>
<feature type="region of interest" description="Disordered" evidence="16">
    <location>
        <begin position="1"/>
        <end position="20"/>
    </location>
</feature>
<keyword evidence="8" id="KW-0187">Copper transport</keyword>
<dbReference type="PANTHER" id="PTHR43520:SF8">
    <property type="entry name" value="P-TYPE CU(+) TRANSPORTER"/>
    <property type="match status" value="1"/>
</dbReference>
<dbReference type="InterPro" id="IPR023298">
    <property type="entry name" value="ATPase_P-typ_TM_dom_sf"/>
</dbReference>
<dbReference type="Pfam" id="PF00702">
    <property type="entry name" value="Hydrolase"/>
    <property type="match status" value="1"/>
</dbReference>
<keyword evidence="9 15" id="KW-0067">ATP-binding</keyword>
<evidence type="ECO:0000256" key="13">
    <source>
        <dbReference type="ARBA" id="ARBA00023136"/>
    </source>
</evidence>
<keyword evidence="11 15" id="KW-1133">Transmembrane helix</keyword>
<dbReference type="Gene3D" id="3.40.1110.10">
    <property type="entry name" value="Calcium-transporting ATPase, cytoplasmic domain N"/>
    <property type="match status" value="1"/>
</dbReference>
<dbReference type="PRINTS" id="PR00943">
    <property type="entry name" value="CUATPASE"/>
</dbReference>
<dbReference type="InterPro" id="IPR036412">
    <property type="entry name" value="HAD-like_sf"/>
</dbReference>
<dbReference type="SUPFAM" id="SSF81665">
    <property type="entry name" value="Calcium ATPase, transmembrane domain M"/>
    <property type="match status" value="1"/>
</dbReference>
<feature type="transmembrane region" description="Helical" evidence="15">
    <location>
        <begin position="280"/>
        <end position="302"/>
    </location>
</feature>
<dbReference type="KEGG" id="eac:EAL2_c19410"/>
<dbReference type="Proteomes" id="UP000019591">
    <property type="component" value="Chromosome"/>
</dbReference>
<dbReference type="GO" id="GO:0055070">
    <property type="term" value="P:copper ion homeostasis"/>
    <property type="evidence" value="ECO:0007669"/>
    <property type="project" value="TreeGrafter"/>
</dbReference>
<feature type="transmembrane region" description="Helical" evidence="15">
    <location>
        <begin position="642"/>
        <end position="662"/>
    </location>
</feature>
<dbReference type="SUPFAM" id="SSF56784">
    <property type="entry name" value="HAD-like"/>
    <property type="match status" value="1"/>
</dbReference>
<keyword evidence="18" id="KW-0378">Hydrolase</keyword>
<organism evidence="18 19">
    <name type="scientific">Peptoclostridium acidaminophilum DSM 3953</name>
    <dbReference type="NCBI Taxonomy" id="1286171"/>
    <lineage>
        <taxon>Bacteria</taxon>
        <taxon>Bacillati</taxon>
        <taxon>Bacillota</taxon>
        <taxon>Clostridia</taxon>
        <taxon>Peptostreptococcales</taxon>
        <taxon>Peptoclostridiaceae</taxon>
        <taxon>Peptoclostridium</taxon>
    </lineage>
</organism>
<dbReference type="STRING" id="1286171.EAL2_c19410"/>
<keyword evidence="5 15" id="KW-0812">Transmembrane</keyword>
<dbReference type="EMBL" id="CP007452">
    <property type="protein sequence ID" value="AHM57222.1"/>
    <property type="molecule type" value="Genomic_DNA"/>
</dbReference>
<feature type="domain" description="P-type ATPase A" evidence="17">
    <location>
        <begin position="163"/>
        <end position="263"/>
    </location>
</feature>
<dbReference type="GO" id="GO:0016887">
    <property type="term" value="F:ATP hydrolysis activity"/>
    <property type="evidence" value="ECO:0007669"/>
    <property type="project" value="InterPro"/>
</dbReference>
<sequence length="668" mass="73271">MQNNHSTHNHGDKTHKHHGSHDHLAHHKMMIKDFKKRFYISLLITIPILILSPLIQEWLGFRIDFYGSSYILFLLASFLFFYGGWPFLSGLFKEIKDKSPGMMTLIAMAITVAYVYSSAVVFGLEGMLFFWELATLIDIMLLGHWIEMKSIVSASNALEKLAELMPDEAHLIKGADIVDISVNELSEGDVVLIKPGEKIPGDGIIVKGQSYIDESMLTGESIPVEKKEGNKLIGGSINGSGSFEMQIENTGDDSYLSKVINLVREAQESKSKTQLLADKAAFWLTMIALTVGFSTLVAWLFAGESLTFAIERMATVMVITCPHALGLAIPLVVARSTSLSAKNGLLIKNRTAFENSRKISIVLFDKTGTLTEGKFGVSSVKSSAASYTEKDIIKLASALEKKSEHPIARGILEEAQKLNISIPDVLDFEAIKGKGVQGFVDGENVKVVSPGYLKENKMEIPEHVKDEQLTVVFVLKNDDIIGTISLSDKIRKDSYEAIQKLKELGIKCWMLTGDNSQIAQKVHDELRLDGYFAEVLPHEKLEKVKELQSRNEYVAMTGDGVNDAPALAQADVGIAIGSGTDVAAETADIILVESNPKDVTSLILFGRATYKKMIQNLVWATGYNLFAIPLAAGVFYKWGIIISPAVGAILMSLSTVIVAINAKLLKVD</sequence>
<dbReference type="NCBIfam" id="TIGR01511">
    <property type="entry name" value="ATPase-IB1_Cu"/>
    <property type="match status" value="1"/>
</dbReference>
<evidence type="ECO:0000256" key="7">
    <source>
        <dbReference type="ARBA" id="ARBA00022741"/>
    </source>
</evidence>
<evidence type="ECO:0000256" key="1">
    <source>
        <dbReference type="ARBA" id="ARBA00004651"/>
    </source>
</evidence>
<feature type="transmembrane region" description="Helical" evidence="15">
    <location>
        <begin position="314"/>
        <end position="334"/>
    </location>
</feature>
<dbReference type="GO" id="GO:0005886">
    <property type="term" value="C:plasma membrane"/>
    <property type="evidence" value="ECO:0007669"/>
    <property type="project" value="UniProtKB-SubCell"/>
</dbReference>
<dbReference type="Pfam" id="PF00122">
    <property type="entry name" value="E1-E2_ATPase"/>
    <property type="match status" value="1"/>
</dbReference>
<evidence type="ECO:0000256" key="15">
    <source>
        <dbReference type="RuleBase" id="RU362081"/>
    </source>
</evidence>
<dbReference type="GO" id="GO:0140581">
    <property type="term" value="F:P-type monovalent copper transporter activity"/>
    <property type="evidence" value="ECO:0007669"/>
    <property type="project" value="UniProtKB-EC"/>
</dbReference>
<dbReference type="InterPro" id="IPR023214">
    <property type="entry name" value="HAD_sf"/>
</dbReference>